<sequence length="248" mass="27643">MSAEDPYEKTRQIFTAFDVHLRRCASHQFSRHAKQIPLSALTLDASALNFLRGAISCKSKSCVPAAEKKAQQAVPLSSQEEAPVDTLRSQLVLLLAFTVSVKMLKPFFSCTQITRICAVDHAQAHTDTTGLHVDGRGFLKLDDFKSAFKRVAPRLPERTVLEAFRPHGCSTCLHLILSISFKNSLNRWDSGPLCAVRSHPFQTVITRPKAIARSQSQYDIRQSPTKISALLSYYDVSRGFSLSPRLQL</sequence>
<keyword evidence="2" id="KW-1185">Reference proteome</keyword>
<dbReference type="EMBL" id="RJVU01059333">
    <property type="protein sequence ID" value="ROJ78721.1"/>
    <property type="molecule type" value="Genomic_DNA"/>
</dbReference>
<accession>A0A3N0XVF8</accession>
<evidence type="ECO:0000313" key="1">
    <source>
        <dbReference type="EMBL" id="ROJ78721.1"/>
    </source>
</evidence>
<name>A0A3N0XVF8_ANAGA</name>
<protein>
    <submittedName>
        <fullName evidence="1">EF-hand calcium-binding domain-containing protein 11</fullName>
    </submittedName>
</protein>
<dbReference type="Proteomes" id="UP000281406">
    <property type="component" value="Unassembled WGS sequence"/>
</dbReference>
<gene>
    <name evidence="1" type="ORF">DPX16_15246</name>
</gene>
<organism evidence="1 2">
    <name type="scientific">Anabarilius grahami</name>
    <name type="common">Kanglang fish</name>
    <name type="synonym">Barilius grahami</name>
    <dbReference type="NCBI Taxonomy" id="495550"/>
    <lineage>
        <taxon>Eukaryota</taxon>
        <taxon>Metazoa</taxon>
        <taxon>Chordata</taxon>
        <taxon>Craniata</taxon>
        <taxon>Vertebrata</taxon>
        <taxon>Euteleostomi</taxon>
        <taxon>Actinopterygii</taxon>
        <taxon>Neopterygii</taxon>
        <taxon>Teleostei</taxon>
        <taxon>Ostariophysi</taxon>
        <taxon>Cypriniformes</taxon>
        <taxon>Xenocyprididae</taxon>
        <taxon>Xenocypridinae</taxon>
        <taxon>Xenocypridinae incertae sedis</taxon>
        <taxon>Anabarilius</taxon>
    </lineage>
</organism>
<proteinExistence type="predicted"/>
<comment type="caution">
    <text evidence="1">The sequence shown here is derived from an EMBL/GenBank/DDBJ whole genome shotgun (WGS) entry which is preliminary data.</text>
</comment>
<evidence type="ECO:0000313" key="2">
    <source>
        <dbReference type="Proteomes" id="UP000281406"/>
    </source>
</evidence>
<reference evidence="1 2" key="1">
    <citation type="submission" date="2018-10" db="EMBL/GenBank/DDBJ databases">
        <title>Genome assembly for a Yunnan-Guizhou Plateau 3E fish, Anabarilius grahami (Regan), and its evolutionary and genetic applications.</title>
        <authorList>
            <person name="Jiang W."/>
        </authorList>
    </citation>
    <scope>NUCLEOTIDE SEQUENCE [LARGE SCALE GENOMIC DNA]</scope>
    <source>
        <strain evidence="1">AG-KIZ</strain>
        <tissue evidence="1">Muscle</tissue>
    </source>
</reference>
<dbReference type="AlphaFoldDB" id="A0A3N0XVF8"/>
<dbReference type="OrthoDB" id="26525at2759"/>